<feature type="transmembrane region" description="Helical" evidence="1">
    <location>
        <begin position="12"/>
        <end position="36"/>
    </location>
</feature>
<keyword evidence="1" id="KW-0472">Membrane</keyword>
<proteinExistence type="predicted"/>
<dbReference type="OrthoDB" id="4361504at2759"/>
<sequence>MATTKHILQDSHPAIISIRLAAIATSFTALIIFAWATTAHHRVFTDTNGASLCGIILGPISYALLWSLVSLTILLVLRRSVHPGIYIAFDFIAFGAVLGATIPVMLIMVPVGEGGYPKLHGPGKDTKLPKVEYFGYTTTLLNSVFHFILFVWACWACDYYRKRARKVDV</sequence>
<gene>
    <name evidence="2" type="ORF">BDV25DRAFT_147583</name>
</gene>
<keyword evidence="1" id="KW-0812">Transmembrane</keyword>
<accession>A0A5N6U7M9</accession>
<reference evidence="2 3" key="1">
    <citation type="submission" date="2019-04" db="EMBL/GenBank/DDBJ databases">
        <title>Friends and foes A comparative genomics study of 23 Aspergillus species from section Flavi.</title>
        <authorList>
            <consortium name="DOE Joint Genome Institute"/>
            <person name="Kjaerbolling I."/>
            <person name="Vesth T."/>
            <person name="Frisvad J.C."/>
            <person name="Nybo J.L."/>
            <person name="Theobald S."/>
            <person name="Kildgaard S."/>
            <person name="Isbrandt T."/>
            <person name="Kuo A."/>
            <person name="Sato A."/>
            <person name="Lyhne E.K."/>
            <person name="Kogle M.E."/>
            <person name="Wiebenga A."/>
            <person name="Kun R.S."/>
            <person name="Lubbers R.J."/>
            <person name="Makela M.R."/>
            <person name="Barry K."/>
            <person name="Chovatia M."/>
            <person name="Clum A."/>
            <person name="Daum C."/>
            <person name="Haridas S."/>
            <person name="He G."/>
            <person name="LaButti K."/>
            <person name="Lipzen A."/>
            <person name="Mondo S."/>
            <person name="Riley R."/>
            <person name="Salamov A."/>
            <person name="Simmons B.A."/>
            <person name="Magnuson J.K."/>
            <person name="Henrissat B."/>
            <person name="Mortensen U.H."/>
            <person name="Larsen T.O."/>
            <person name="Devries R.P."/>
            <person name="Grigoriev I.V."/>
            <person name="Machida M."/>
            <person name="Baker S.E."/>
            <person name="Andersen M.R."/>
        </authorList>
    </citation>
    <scope>NUCLEOTIDE SEQUENCE [LARGE SCALE GENOMIC DNA]</scope>
    <source>
        <strain evidence="2 3">IBT 18842</strain>
    </source>
</reference>
<organism evidence="2 3">
    <name type="scientific">Aspergillus avenaceus</name>
    <dbReference type="NCBI Taxonomy" id="36643"/>
    <lineage>
        <taxon>Eukaryota</taxon>
        <taxon>Fungi</taxon>
        <taxon>Dikarya</taxon>
        <taxon>Ascomycota</taxon>
        <taxon>Pezizomycotina</taxon>
        <taxon>Eurotiomycetes</taxon>
        <taxon>Eurotiomycetidae</taxon>
        <taxon>Eurotiales</taxon>
        <taxon>Aspergillaceae</taxon>
        <taxon>Aspergillus</taxon>
        <taxon>Aspergillus subgen. Circumdati</taxon>
    </lineage>
</organism>
<dbReference type="Proteomes" id="UP000325780">
    <property type="component" value="Unassembled WGS sequence"/>
</dbReference>
<evidence type="ECO:0000313" key="3">
    <source>
        <dbReference type="Proteomes" id="UP000325780"/>
    </source>
</evidence>
<feature type="transmembrane region" description="Helical" evidence="1">
    <location>
        <begin position="56"/>
        <end position="77"/>
    </location>
</feature>
<evidence type="ECO:0000313" key="2">
    <source>
        <dbReference type="EMBL" id="KAE8154637.1"/>
    </source>
</evidence>
<protein>
    <recommendedName>
        <fullName evidence="4">MARVEL domain-containing protein</fullName>
    </recommendedName>
</protein>
<evidence type="ECO:0000256" key="1">
    <source>
        <dbReference type="SAM" id="Phobius"/>
    </source>
</evidence>
<name>A0A5N6U7M9_ASPAV</name>
<dbReference type="EMBL" id="ML742028">
    <property type="protein sequence ID" value="KAE8154637.1"/>
    <property type="molecule type" value="Genomic_DNA"/>
</dbReference>
<dbReference type="AlphaFoldDB" id="A0A5N6U7M9"/>
<evidence type="ECO:0008006" key="4">
    <source>
        <dbReference type="Google" id="ProtNLM"/>
    </source>
</evidence>
<keyword evidence="3" id="KW-1185">Reference proteome</keyword>
<keyword evidence="1" id="KW-1133">Transmembrane helix</keyword>
<feature type="transmembrane region" description="Helical" evidence="1">
    <location>
        <begin position="133"/>
        <end position="156"/>
    </location>
</feature>
<feature type="transmembrane region" description="Helical" evidence="1">
    <location>
        <begin position="84"/>
        <end position="109"/>
    </location>
</feature>